<accession>A0A2I2L5N3</accession>
<dbReference type="KEGG" id="vg:35382782"/>
<evidence type="ECO:0000313" key="2">
    <source>
        <dbReference type="Proteomes" id="UP000236316"/>
    </source>
</evidence>
<reference evidence="1" key="1">
    <citation type="submission" date="2017-08" db="EMBL/GenBank/DDBJ databases">
        <authorList>
            <consortium name="Urmite Genomes"/>
        </authorList>
    </citation>
    <scope>NUCLEOTIDE SEQUENCE [LARGE SCALE GENOMIC DNA]</scope>
    <source>
        <strain evidence="1">IHUMI-LCC2</strain>
    </source>
</reference>
<organism evidence="1">
    <name type="scientific">Orpheovirus IHUMI-LCC2</name>
    <dbReference type="NCBI Taxonomy" id="2023057"/>
    <lineage>
        <taxon>Viruses</taxon>
        <taxon>Varidnaviria</taxon>
        <taxon>Bamfordvirae</taxon>
        <taxon>Nucleocytoviricota</taxon>
        <taxon>Megaviricetes</taxon>
        <taxon>Pimascovirales</taxon>
        <taxon>Ocovirineae</taxon>
        <taxon>Orpheoviridae</taxon>
        <taxon>Alphaorpheovirus</taxon>
        <taxon>Alphaorpheovirus massiliense</taxon>
    </lineage>
</organism>
<dbReference type="RefSeq" id="YP_009449145.1">
    <property type="nucleotide sequence ID" value="NC_036594.1"/>
</dbReference>
<proteinExistence type="predicted"/>
<gene>
    <name evidence="1" type="ORF">ORPV_939</name>
</gene>
<keyword evidence="2" id="KW-1185">Reference proteome</keyword>
<dbReference type="Proteomes" id="UP000236316">
    <property type="component" value="Segment"/>
</dbReference>
<dbReference type="EMBL" id="LT906555">
    <property type="protein sequence ID" value="SNW62843.1"/>
    <property type="molecule type" value="Genomic_DNA"/>
</dbReference>
<dbReference type="GeneID" id="35382782"/>
<protein>
    <submittedName>
        <fullName evidence="1">Uncharacterized protein</fullName>
    </submittedName>
</protein>
<sequence length="130" mass="15487">MLRIIDNIINDGFVDMIKSRRNGSTEEMGLNYDKLMKSCMKSNNDHSYLFLECFRELQRMKNIERDGLYLYWIEQTMELNAIKCFNCLIGQIKGDLNEDYQLEKKVMTLLTRPEFVDEYNKLTKSCRGME</sequence>
<name>A0A2I2L5N3_9VIRU</name>
<evidence type="ECO:0000313" key="1">
    <source>
        <dbReference type="EMBL" id="SNW62843.1"/>
    </source>
</evidence>